<dbReference type="AlphaFoldDB" id="A0A2M6W9V2"/>
<evidence type="ECO:0000313" key="2">
    <source>
        <dbReference type="Proteomes" id="UP000231464"/>
    </source>
</evidence>
<protein>
    <recommendedName>
        <fullName evidence="3">Translation elongation factor-like protein</fullName>
    </recommendedName>
</protein>
<dbReference type="InterPro" id="IPR009000">
    <property type="entry name" value="Transl_B-barrel_sf"/>
</dbReference>
<proteinExistence type="predicted"/>
<evidence type="ECO:0008006" key="3">
    <source>
        <dbReference type="Google" id="ProtNLM"/>
    </source>
</evidence>
<sequence>MPEEFIGKATHYFDKISVAAIKLTGDLKSGDQIHLVGHGADFTQTVASMQVDGQEVTAAKAGDEIGLKVDSKAKEGVDVYLVKE</sequence>
<dbReference type="SUPFAM" id="SSF50447">
    <property type="entry name" value="Translation proteins"/>
    <property type="match status" value="1"/>
</dbReference>
<dbReference type="Gene3D" id="2.40.30.10">
    <property type="entry name" value="Translation factors"/>
    <property type="match status" value="1"/>
</dbReference>
<evidence type="ECO:0000313" key="1">
    <source>
        <dbReference type="EMBL" id="PIT89602.1"/>
    </source>
</evidence>
<comment type="caution">
    <text evidence="1">The sequence shown here is derived from an EMBL/GenBank/DDBJ whole genome shotgun (WGS) entry which is preliminary data.</text>
</comment>
<accession>A0A2M6W9V2</accession>
<dbReference type="Proteomes" id="UP000231464">
    <property type="component" value="Unassembled WGS sequence"/>
</dbReference>
<dbReference type="EMBL" id="PFBP01000049">
    <property type="protein sequence ID" value="PIT89602.1"/>
    <property type="molecule type" value="Genomic_DNA"/>
</dbReference>
<reference evidence="2" key="1">
    <citation type="submission" date="2017-09" db="EMBL/GenBank/DDBJ databases">
        <title>Depth-based differentiation of microbial function through sediment-hosted aquifers and enrichment of novel symbionts in the deep terrestrial subsurface.</title>
        <authorList>
            <person name="Probst A.J."/>
            <person name="Ladd B."/>
            <person name="Jarett J.K."/>
            <person name="Geller-Mcgrath D.E."/>
            <person name="Sieber C.M.K."/>
            <person name="Emerson J.B."/>
            <person name="Anantharaman K."/>
            <person name="Thomas B.C."/>
            <person name="Malmstrom R."/>
            <person name="Stieglmeier M."/>
            <person name="Klingl A."/>
            <person name="Woyke T."/>
            <person name="Ryan C.M."/>
            <person name="Banfield J.F."/>
        </authorList>
    </citation>
    <scope>NUCLEOTIDE SEQUENCE [LARGE SCALE GENOMIC DNA]</scope>
</reference>
<organism evidence="1 2">
    <name type="scientific">Candidatus Kuenenbacteria bacterium CG10_big_fil_rev_8_21_14_0_10_36_11</name>
    <dbReference type="NCBI Taxonomy" id="1974618"/>
    <lineage>
        <taxon>Bacteria</taxon>
        <taxon>Candidatus Kueneniibacteriota</taxon>
    </lineage>
</organism>
<gene>
    <name evidence="1" type="ORF">COU23_03065</name>
</gene>
<name>A0A2M6W9V2_9BACT</name>